<keyword evidence="2" id="KW-1185">Reference proteome</keyword>
<dbReference type="AlphaFoldDB" id="A0A975GQB0"/>
<dbReference type="RefSeq" id="WP_207678205.1">
    <property type="nucleotide sequence ID" value="NZ_CP061800.1"/>
</dbReference>
<gene>
    <name evidence="1" type="ORF">dnm_057540</name>
</gene>
<reference evidence="1" key="1">
    <citation type="journal article" date="2021" name="Microb. Physiol.">
        <title>Proteogenomic Insights into the Physiology of Marine, Sulfate-Reducing, Filamentous Desulfonema limicola and Desulfonema magnum.</title>
        <authorList>
            <person name="Schnaars V."/>
            <person name="Wohlbrand L."/>
            <person name="Scheve S."/>
            <person name="Hinrichs C."/>
            <person name="Reinhardt R."/>
            <person name="Rabus R."/>
        </authorList>
    </citation>
    <scope>NUCLEOTIDE SEQUENCE</scope>
    <source>
        <strain evidence="1">4be13</strain>
    </source>
</reference>
<accession>A0A975GQB0</accession>
<proteinExistence type="predicted"/>
<protein>
    <submittedName>
        <fullName evidence="1">Uncharacterized protein</fullName>
    </submittedName>
</protein>
<evidence type="ECO:0000313" key="1">
    <source>
        <dbReference type="EMBL" id="QTA89697.1"/>
    </source>
</evidence>
<dbReference type="Proteomes" id="UP000663722">
    <property type="component" value="Chromosome"/>
</dbReference>
<name>A0A975GQB0_9BACT</name>
<organism evidence="1 2">
    <name type="scientific">Desulfonema magnum</name>
    <dbReference type="NCBI Taxonomy" id="45655"/>
    <lineage>
        <taxon>Bacteria</taxon>
        <taxon>Pseudomonadati</taxon>
        <taxon>Thermodesulfobacteriota</taxon>
        <taxon>Desulfobacteria</taxon>
        <taxon>Desulfobacterales</taxon>
        <taxon>Desulfococcaceae</taxon>
        <taxon>Desulfonema</taxon>
    </lineage>
</organism>
<dbReference type="KEGG" id="dmm:dnm_057540"/>
<dbReference type="EMBL" id="CP061800">
    <property type="protein sequence ID" value="QTA89697.1"/>
    <property type="molecule type" value="Genomic_DNA"/>
</dbReference>
<sequence length="94" mass="11025">METSASESAILKKRDKFFKGFERRRPFEHDVRKIGIFTQFSVSVPGNSPGSHTRWVKVVNHMGKTVRMYHDTYDKTGRFIHRGVKVPRPERHVI</sequence>
<evidence type="ECO:0000313" key="2">
    <source>
        <dbReference type="Proteomes" id="UP000663722"/>
    </source>
</evidence>